<dbReference type="EMBL" id="JABSTQ010007554">
    <property type="protein sequence ID" value="KAG0435548.1"/>
    <property type="molecule type" value="Genomic_DNA"/>
</dbReference>
<protein>
    <submittedName>
        <fullName evidence="1">Uncharacterized protein</fullName>
    </submittedName>
</protein>
<reference evidence="1 2" key="1">
    <citation type="journal article" date="2020" name="Cell">
        <title>Large-Scale Comparative Analyses of Tick Genomes Elucidate Their Genetic Diversity and Vector Capacities.</title>
        <authorList>
            <consortium name="Tick Genome and Microbiome Consortium (TIGMIC)"/>
            <person name="Jia N."/>
            <person name="Wang J."/>
            <person name="Shi W."/>
            <person name="Du L."/>
            <person name="Sun Y."/>
            <person name="Zhan W."/>
            <person name="Jiang J.F."/>
            <person name="Wang Q."/>
            <person name="Zhang B."/>
            <person name="Ji P."/>
            <person name="Bell-Sakyi L."/>
            <person name="Cui X.M."/>
            <person name="Yuan T.T."/>
            <person name="Jiang B.G."/>
            <person name="Yang W.F."/>
            <person name="Lam T.T."/>
            <person name="Chang Q.C."/>
            <person name="Ding S.J."/>
            <person name="Wang X.J."/>
            <person name="Zhu J.G."/>
            <person name="Ruan X.D."/>
            <person name="Zhao L."/>
            <person name="Wei J.T."/>
            <person name="Ye R.Z."/>
            <person name="Que T.C."/>
            <person name="Du C.H."/>
            <person name="Zhou Y.H."/>
            <person name="Cheng J.X."/>
            <person name="Dai P.F."/>
            <person name="Guo W.B."/>
            <person name="Han X.H."/>
            <person name="Huang E.J."/>
            <person name="Li L.F."/>
            <person name="Wei W."/>
            <person name="Gao Y.C."/>
            <person name="Liu J.Z."/>
            <person name="Shao H.Z."/>
            <person name="Wang X."/>
            <person name="Wang C.C."/>
            <person name="Yang T.C."/>
            <person name="Huo Q.B."/>
            <person name="Li W."/>
            <person name="Chen H.Y."/>
            <person name="Chen S.E."/>
            <person name="Zhou L.G."/>
            <person name="Ni X.B."/>
            <person name="Tian J.H."/>
            <person name="Sheng Y."/>
            <person name="Liu T."/>
            <person name="Pan Y.S."/>
            <person name="Xia L.Y."/>
            <person name="Li J."/>
            <person name="Zhao F."/>
            <person name="Cao W.C."/>
        </authorList>
    </citation>
    <scope>NUCLEOTIDE SEQUENCE [LARGE SCALE GENOMIC DNA]</scope>
    <source>
        <strain evidence="1">Iper-2018</strain>
    </source>
</reference>
<accession>A0AC60QKR2</accession>
<proteinExistence type="predicted"/>
<comment type="caution">
    <text evidence="1">The sequence shown here is derived from an EMBL/GenBank/DDBJ whole genome shotgun (WGS) entry which is preliminary data.</text>
</comment>
<feature type="non-terminal residue" evidence="1">
    <location>
        <position position="1"/>
    </location>
</feature>
<gene>
    <name evidence="1" type="ORF">HPB47_018421</name>
</gene>
<evidence type="ECO:0000313" key="1">
    <source>
        <dbReference type="EMBL" id="KAG0435548.1"/>
    </source>
</evidence>
<name>A0AC60QKR2_IXOPE</name>
<feature type="non-terminal residue" evidence="1">
    <location>
        <position position="89"/>
    </location>
</feature>
<dbReference type="Proteomes" id="UP000805193">
    <property type="component" value="Unassembled WGS sequence"/>
</dbReference>
<organism evidence="1 2">
    <name type="scientific">Ixodes persulcatus</name>
    <name type="common">Taiga tick</name>
    <dbReference type="NCBI Taxonomy" id="34615"/>
    <lineage>
        <taxon>Eukaryota</taxon>
        <taxon>Metazoa</taxon>
        <taxon>Ecdysozoa</taxon>
        <taxon>Arthropoda</taxon>
        <taxon>Chelicerata</taxon>
        <taxon>Arachnida</taxon>
        <taxon>Acari</taxon>
        <taxon>Parasitiformes</taxon>
        <taxon>Ixodida</taxon>
        <taxon>Ixodoidea</taxon>
        <taxon>Ixodidae</taxon>
        <taxon>Ixodinae</taxon>
        <taxon>Ixodes</taxon>
    </lineage>
</organism>
<evidence type="ECO:0000313" key="2">
    <source>
        <dbReference type="Proteomes" id="UP000805193"/>
    </source>
</evidence>
<keyword evidence="2" id="KW-1185">Reference proteome</keyword>
<sequence>IFEGKSRNLSDVMQGSTLQGASTSASEVMNTCTAAEMLLVNNDEDHPVETTNGDGNMEVTLSPSDTANTKAAQSRSDTADGTRIPASLE</sequence>